<dbReference type="AlphaFoldDB" id="A0A1E3JWL4"/>
<dbReference type="RefSeq" id="XP_019033845.1">
    <property type="nucleotide sequence ID" value="XM_019174038.1"/>
</dbReference>
<keyword evidence="2" id="KW-1185">Reference proteome</keyword>
<gene>
    <name evidence="1" type="ORF">L198_01879</name>
</gene>
<protein>
    <submittedName>
        <fullName evidence="1">Uncharacterized protein</fullName>
    </submittedName>
</protein>
<accession>A0A1E3JWL4</accession>
<dbReference type="GeneID" id="30191092"/>
<organism evidence="1 2">
    <name type="scientific">Cryptococcus wingfieldii CBS 7118</name>
    <dbReference type="NCBI Taxonomy" id="1295528"/>
    <lineage>
        <taxon>Eukaryota</taxon>
        <taxon>Fungi</taxon>
        <taxon>Dikarya</taxon>
        <taxon>Basidiomycota</taxon>
        <taxon>Agaricomycotina</taxon>
        <taxon>Tremellomycetes</taxon>
        <taxon>Tremellales</taxon>
        <taxon>Cryptococcaceae</taxon>
        <taxon>Cryptococcus</taxon>
    </lineage>
</organism>
<reference evidence="1 2" key="1">
    <citation type="submission" date="2016-06" db="EMBL/GenBank/DDBJ databases">
        <title>Evolution of pathogenesis and genome organization in the Tremellales.</title>
        <authorList>
            <person name="Cuomo C."/>
            <person name="Litvintseva A."/>
            <person name="Heitman J."/>
            <person name="Chen Y."/>
            <person name="Sun S."/>
            <person name="Springer D."/>
            <person name="Dromer F."/>
            <person name="Young S."/>
            <person name="Zeng Q."/>
            <person name="Chapman S."/>
            <person name="Gujja S."/>
            <person name="Saif S."/>
            <person name="Birren B."/>
        </authorList>
    </citation>
    <scope>NUCLEOTIDE SEQUENCE [LARGE SCALE GENOMIC DNA]</scope>
    <source>
        <strain evidence="1 2">CBS 7118</strain>
    </source>
</reference>
<dbReference type="EMBL" id="AWGH01000004">
    <property type="protein sequence ID" value="ODO05190.1"/>
    <property type="molecule type" value="Genomic_DNA"/>
</dbReference>
<sequence>MDHSSSPLNLSSLNINDVNEGAGQEVVLPRPASAHSSKSEDWDPGECMLPSNSAHTAYGPPLHLQHDKTGKTSSLEGLLSEDRTVMGSWGLLGPACFPGKVSTRPMRSRRPGGPTIQQKVFRSAWDTTPINGKMLDDDAKVVGDHVTEQARVTVRMNGLSPMVPDGRAYITTLGLDSHLASLPVSDSSALTNMLSRPSIYESYDPLLWRCPETEHKLWLNKSGGESGASCISLGSAGASAVSGVRAVRGVAEEVEEIE</sequence>
<name>A0A1E3JWL4_9TREE</name>
<dbReference type="Proteomes" id="UP000094819">
    <property type="component" value="Unassembled WGS sequence"/>
</dbReference>
<comment type="caution">
    <text evidence="1">The sequence shown here is derived from an EMBL/GenBank/DDBJ whole genome shotgun (WGS) entry which is preliminary data.</text>
</comment>
<proteinExistence type="predicted"/>
<evidence type="ECO:0000313" key="1">
    <source>
        <dbReference type="EMBL" id="ODO05190.1"/>
    </source>
</evidence>
<evidence type="ECO:0000313" key="2">
    <source>
        <dbReference type="Proteomes" id="UP000094819"/>
    </source>
</evidence>